<dbReference type="Pfam" id="PF13531">
    <property type="entry name" value="SBP_bac_11"/>
    <property type="match status" value="1"/>
</dbReference>
<evidence type="ECO:0000256" key="6">
    <source>
        <dbReference type="PIRSR" id="PIRSR004846-1"/>
    </source>
</evidence>
<dbReference type="GO" id="GO:0046872">
    <property type="term" value="F:metal ion binding"/>
    <property type="evidence" value="ECO:0007669"/>
    <property type="project" value="UniProtKB-KW"/>
</dbReference>
<reference evidence="8 9" key="1">
    <citation type="submission" date="2019-03" db="EMBL/GenBank/DDBJ databases">
        <title>Genomic analyses of the natural microbiome of Caenorhabditis elegans.</title>
        <authorList>
            <person name="Samuel B."/>
        </authorList>
    </citation>
    <scope>NUCLEOTIDE SEQUENCE [LARGE SCALE GENOMIC DNA]</scope>
    <source>
        <strain evidence="8 9">JUb89</strain>
    </source>
</reference>
<dbReference type="GO" id="GO:0030973">
    <property type="term" value="F:molybdate ion binding"/>
    <property type="evidence" value="ECO:0007669"/>
    <property type="project" value="TreeGrafter"/>
</dbReference>
<dbReference type="InterPro" id="IPR050682">
    <property type="entry name" value="ModA/WtpA"/>
</dbReference>
<protein>
    <submittedName>
        <fullName evidence="8">Molybdate transport system substrate-binding protein</fullName>
    </submittedName>
</protein>
<sequence length="260" mass="28377">MAVLYVLLLTLVVGVQTQAQAGSVRVYAAASLSNVLNEVAVQYQKNYPDSKIIPVYAASSTLAKQIAAGASSDLFYAADLDWMKYLQQKKWLNAAQVGTVLSNQLVLIAAKGAQIRFQAHPSFAFAQSFNGHLCTGQMQSVPAGKYAKQSLSALQWLASLTGRIVETDDVRAALTFVERGECRLGIVYKTDALISNKVQIVGTFPDTLHAPILYPVALTRQGENNPEAIRFKQFSLHSPQAQRIYHNAGFILHPQLRPSA</sequence>
<dbReference type="EMBL" id="SLVJ01000002">
    <property type="protein sequence ID" value="TCM69747.1"/>
    <property type="molecule type" value="Genomic_DNA"/>
</dbReference>
<keyword evidence="2 6" id="KW-0500">Molybdenum</keyword>
<dbReference type="PANTHER" id="PTHR30632:SF17">
    <property type="entry name" value="MOLYBDATE-BINDING PROTEIN MODA"/>
    <property type="match status" value="1"/>
</dbReference>
<comment type="caution">
    <text evidence="8">The sequence shown here is derived from an EMBL/GenBank/DDBJ whole genome shotgun (WGS) entry which is preliminary data.</text>
</comment>
<dbReference type="PIRSF" id="PIRSF004846">
    <property type="entry name" value="ModA"/>
    <property type="match status" value="1"/>
</dbReference>
<dbReference type="GO" id="GO:0030288">
    <property type="term" value="C:outer membrane-bounded periplasmic space"/>
    <property type="evidence" value="ECO:0007669"/>
    <property type="project" value="TreeGrafter"/>
</dbReference>
<evidence type="ECO:0000256" key="1">
    <source>
        <dbReference type="ARBA" id="ARBA00009175"/>
    </source>
</evidence>
<name>A0A4R1XYD0_ACICA</name>
<accession>A0A4R1XYD0</accession>
<keyword evidence="4 7" id="KW-0732">Signal</keyword>
<dbReference type="GO" id="GO:1901359">
    <property type="term" value="F:tungstate binding"/>
    <property type="evidence" value="ECO:0007669"/>
    <property type="project" value="UniProtKB-ARBA"/>
</dbReference>
<proteinExistence type="inferred from homology"/>
<organism evidence="8 9">
    <name type="scientific">Acinetobacter calcoaceticus</name>
    <dbReference type="NCBI Taxonomy" id="471"/>
    <lineage>
        <taxon>Bacteria</taxon>
        <taxon>Pseudomonadati</taxon>
        <taxon>Pseudomonadota</taxon>
        <taxon>Gammaproteobacteria</taxon>
        <taxon>Moraxellales</taxon>
        <taxon>Moraxellaceae</taxon>
        <taxon>Acinetobacter</taxon>
        <taxon>Acinetobacter calcoaceticus/baumannii complex</taxon>
    </lineage>
</organism>
<comment type="similarity">
    <text evidence="1">Belongs to the bacterial solute-binding protein ModA family.</text>
</comment>
<dbReference type="GO" id="GO:0015689">
    <property type="term" value="P:molybdate ion transport"/>
    <property type="evidence" value="ECO:0007669"/>
    <property type="project" value="InterPro"/>
</dbReference>
<evidence type="ECO:0000256" key="4">
    <source>
        <dbReference type="ARBA" id="ARBA00022729"/>
    </source>
</evidence>
<feature type="signal peptide" evidence="7">
    <location>
        <begin position="1"/>
        <end position="21"/>
    </location>
</feature>
<dbReference type="NCBIfam" id="TIGR01256">
    <property type="entry name" value="modA"/>
    <property type="match status" value="1"/>
</dbReference>
<feature type="binding site" evidence="6">
    <location>
        <position position="31"/>
    </location>
    <ligand>
        <name>molybdate</name>
        <dbReference type="ChEBI" id="CHEBI:36264"/>
    </ligand>
</feature>
<dbReference type="InterPro" id="IPR005950">
    <property type="entry name" value="ModA"/>
</dbReference>
<evidence type="ECO:0000256" key="5">
    <source>
        <dbReference type="ARBA" id="ARBA00062515"/>
    </source>
</evidence>
<evidence type="ECO:0000313" key="9">
    <source>
        <dbReference type="Proteomes" id="UP000294963"/>
    </source>
</evidence>
<evidence type="ECO:0000313" key="8">
    <source>
        <dbReference type="EMBL" id="TCM69747.1"/>
    </source>
</evidence>
<keyword evidence="3 6" id="KW-0479">Metal-binding</keyword>
<feature type="binding site" evidence="6">
    <location>
        <position position="59"/>
    </location>
    <ligand>
        <name>molybdate</name>
        <dbReference type="ChEBI" id="CHEBI:36264"/>
    </ligand>
</feature>
<keyword evidence="9" id="KW-1185">Reference proteome</keyword>
<dbReference type="PANTHER" id="PTHR30632">
    <property type="entry name" value="MOLYBDATE-BINDING PERIPLASMIC PROTEIN"/>
    <property type="match status" value="1"/>
</dbReference>
<dbReference type="AlphaFoldDB" id="A0A4R1XYD0"/>
<gene>
    <name evidence="8" type="ORF">EC844_1026</name>
</gene>
<evidence type="ECO:0000256" key="2">
    <source>
        <dbReference type="ARBA" id="ARBA00022505"/>
    </source>
</evidence>
<dbReference type="FunFam" id="3.40.190.10:FF:000035">
    <property type="entry name" value="Molybdate ABC transporter substrate-binding protein"/>
    <property type="match status" value="1"/>
</dbReference>
<feature type="chain" id="PRO_5020643852" evidence="7">
    <location>
        <begin position="22"/>
        <end position="260"/>
    </location>
</feature>
<comment type="subunit">
    <text evidence="5">The complex is composed of two ATP-binding proteins (ModC), two transmembrane proteins (ModB) and a solute-binding protein (ModA).</text>
</comment>
<dbReference type="SUPFAM" id="SSF53850">
    <property type="entry name" value="Periplasmic binding protein-like II"/>
    <property type="match status" value="1"/>
</dbReference>
<feature type="binding site" evidence="6">
    <location>
        <position position="188"/>
    </location>
    <ligand>
        <name>molybdate</name>
        <dbReference type="ChEBI" id="CHEBI:36264"/>
    </ligand>
</feature>
<evidence type="ECO:0000256" key="3">
    <source>
        <dbReference type="ARBA" id="ARBA00022723"/>
    </source>
</evidence>
<feature type="binding site" evidence="6">
    <location>
        <position position="143"/>
    </location>
    <ligand>
        <name>molybdate</name>
        <dbReference type="ChEBI" id="CHEBI:36264"/>
    </ligand>
</feature>
<dbReference type="Proteomes" id="UP000294963">
    <property type="component" value="Unassembled WGS sequence"/>
</dbReference>
<feature type="binding site" evidence="6">
    <location>
        <position position="170"/>
    </location>
    <ligand>
        <name>molybdate</name>
        <dbReference type="ChEBI" id="CHEBI:36264"/>
    </ligand>
</feature>
<dbReference type="Gene3D" id="3.40.190.10">
    <property type="entry name" value="Periplasmic binding protein-like II"/>
    <property type="match status" value="2"/>
</dbReference>
<evidence type="ECO:0000256" key="7">
    <source>
        <dbReference type="SAM" id="SignalP"/>
    </source>
</evidence>